<keyword evidence="3" id="KW-1185">Reference proteome</keyword>
<name>A0ABV6IB55_9BURK</name>
<reference evidence="2 3" key="1">
    <citation type="submission" date="2024-09" db="EMBL/GenBank/DDBJ databases">
        <authorList>
            <person name="Sun Q."/>
            <person name="Mori K."/>
        </authorList>
    </citation>
    <scope>NUCLEOTIDE SEQUENCE [LARGE SCALE GENOMIC DNA]</scope>
    <source>
        <strain evidence="2 3">CCM 8677</strain>
    </source>
</reference>
<organism evidence="2 3">
    <name type="scientific">Undibacterium danionis</name>
    <dbReference type="NCBI Taxonomy" id="1812100"/>
    <lineage>
        <taxon>Bacteria</taxon>
        <taxon>Pseudomonadati</taxon>
        <taxon>Pseudomonadota</taxon>
        <taxon>Betaproteobacteria</taxon>
        <taxon>Burkholderiales</taxon>
        <taxon>Oxalobacteraceae</taxon>
        <taxon>Undibacterium</taxon>
    </lineage>
</organism>
<accession>A0ABV6IB55</accession>
<evidence type="ECO:0000259" key="1">
    <source>
        <dbReference type="Pfam" id="PF14343"/>
    </source>
</evidence>
<evidence type="ECO:0000313" key="2">
    <source>
        <dbReference type="EMBL" id="MFC0349060.1"/>
    </source>
</evidence>
<gene>
    <name evidence="2" type="ORF">ACFFJH_04535</name>
</gene>
<dbReference type="RefSeq" id="WP_390210396.1">
    <property type="nucleotide sequence ID" value="NZ_JBHLXJ010000004.1"/>
</dbReference>
<dbReference type="InterPro" id="IPR025748">
    <property type="entry name" value="PrcB_C_dom"/>
</dbReference>
<proteinExistence type="predicted"/>
<dbReference type="EMBL" id="JBHLXJ010000004">
    <property type="protein sequence ID" value="MFC0349060.1"/>
    <property type="molecule type" value="Genomic_DNA"/>
</dbReference>
<comment type="caution">
    <text evidence="2">The sequence shown here is derived from an EMBL/GenBank/DDBJ whole genome shotgun (WGS) entry which is preliminary data.</text>
</comment>
<evidence type="ECO:0000313" key="3">
    <source>
        <dbReference type="Proteomes" id="UP001589844"/>
    </source>
</evidence>
<dbReference type="PROSITE" id="PS51257">
    <property type="entry name" value="PROKAR_LIPOPROTEIN"/>
    <property type="match status" value="1"/>
</dbReference>
<keyword evidence="2" id="KW-0645">Protease</keyword>
<protein>
    <submittedName>
        <fullName evidence="2">Protease complex subunit PrcB family protein</fullName>
    </submittedName>
</protein>
<sequence>MRPSTLAPSSITFTQTLTASLLAATTMLTACGGGDNKLEKEVTKTPAPIVTSDFVNLVKDANCANIKNRLFVIDQKQVLWDKAGSCADAAYSQTLYGMTPQTQLCSNSDSIAGPRLSCSDASSESLFKTMLQNLDKADLGLGNQHQIQQIVVPGGASVAIPLSALIAPFYRGVAPNNIVIKDLPAWNKFWEVSGVKAPTSYSGNDFQSRMTLGTFFKTANNCSITQILKVSANGQKLVADYFEEERIAIASCDPDSKTASTPMNMVELAKIDLPVEFNNVSNARISYKTLDQGVNSGITDTRNLIIKDQAAWTNLWMSHNKSSASIPNVDFSKNMVAALFLGERSSGCYAIEDVTAWRATGKIQLSYHVRNPGPATLCTANITTPYIIIEIPRSEEVAEFHSIPIYL</sequence>
<dbReference type="GO" id="GO:0006508">
    <property type="term" value="P:proteolysis"/>
    <property type="evidence" value="ECO:0007669"/>
    <property type="project" value="UniProtKB-KW"/>
</dbReference>
<keyword evidence="2" id="KW-0378">Hydrolase</keyword>
<dbReference type="Pfam" id="PF14343">
    <property type="entry name" value="PrcB_C"/>
    <property type="match status" value="1"/>
</dbReference>
<dbReference type="Proteomes" id="UP001589844">
    <property type="component" value="Unassembled WGS sequence"/>
</dbReference>
<dbReference type="GO" id="GO:0008233">
    <property type="term" value="F:peptidase activity"/>
    <property type="evidence" value="ECO:0007669"/>
    <property type="project" value="UniProtKB-KW"/>
</dbReference>
<feature type="domain" description="PrcB C-terminal" evidence="1">
    <location>
        <begin position="335"/>
        <end position="392"/>
    </location>
</feature>